<accession>A0A7X5APQ0</accession>
<comment type="caution">
    <text evidence="1">The sequence shown here is derived from an EMBL/GenBank/DDBJ whole genome shotgun (WGS) entry which is preliminary data.</text>
</comment>
<evidence type="ECO:0000313" key="2">
    <source>
        <dbReference type="Proteomes" id="UP000487929"/>
    </source>
</evidence>
<name>A0A7X5APQ0_9GAMM</name>
<gene>
    <name evidence="1" type="ORF">GRB96_13360</name>
</gene>
<sequence length="82" mass="9277">MQPFLVDVYAIHPRGHEHHLGGGIFHATNAGEAEELATQEFWQERLEDQGFDIGFQTDQPETGHKVMSLESLRAFMPRPAFA</sequence>
<organism evidence="1 2">
    <name type="scientific">Halomonas alimentaria</name>
    <dbReference type="NCBI Taxonomy" id="147248"/>
    <lineage>
        <taxon>Bacteria</taxon>
        <taxon>Pseudomonadati</taxon>
        <taxon>Pseudomonadota</taxon>
        <taxon>Gammaproteobacteria</taxon>
        <taxon>Oceanospirillales</taxon>
        <taxon>Halomonadaceae</taxon>
        <taxon>Halomonas</taxon>
    </lineage>
</organism>
<dbReference type="OrthoDB" id="6168288at2"/>
<protein>
    <submittedName>
        <fullName evidence="1">Uncharacterized protein</fullName>
    </submittedName>
</protein>
<reference evidence="1 2" key="1">
    <citation type="submission" date="2019-12" db="EMBL/GenBank/DDBJ databases">
        <title>Draft genome sequencing of Halomonas alimentaria DSM 15356.</title>
        <authorList>
            <person name="Pandiyan K."/>
            <person name="Kushwaha P."/>
            <person name="Gowdham M."/>
            <person name="Chakdar H."/>
            <person name="Singh A."/>
            <person name="Kumar M."/>
            <person name="Saxena A.K."/>
        </authorList>
    </citation>
    <scope>NUCLEOTIDE SEQUENCE [LARGE SCALE GENOMIC DNA]</scope>
    <source>
        <strain evidence="1 2">DSM 15356</strain>
    </source>
</reference>
<proteinExistence type="predicted"/>
<dbReference type="EMBL" id="WUTT01000001">
    <property type="protein sequence ID" value="NAW35405.1"/>
    <property type="molecule type" value="Genomic_DNA"/>
</dbReference>
<dbReference type="Proteomes" id="UP000487929">
    <property type="component" value="Unassembled WGS sequence"/>
</dbReference>
<dbReference type="AlphaFoldDB" id="A0A7X5APQ0"/>
<dbReference type="RefSeq" id="WP_161432598.1">
    <property type="nucleotide sequence ID" value="NZ_WUTT01000001.1"/>
</dbReference>
<keyword evidence="2" id="KW-1185">Reference proteome</keyword>
<evidence type="ECO:0000313" key="1">
    <source>
        <dbReference type="EMBL" id="NAW35405.1"/>
    </source>
</evidence>